<dbReference type="KEGG" id="mng:MNEG_8005"/>
<gene>
    <name evidence="2" type="ORF">MNEG_8005</name>
</gene>
<feature type="domain" description="Tyrosine specific protein phosphatases" evidence="1">
    <location>
        <begin position="93"/>
        <end position="135"/>
    </location>
</feature>
<evidence type="ECO:0000259" key="1">
    <source>
        <dbReference type="PROSITE" id="PS50056"/>
    </source>
</evidence>
<dbReference type="OrthoDB" id="273181at2759"/>
<name>A0A0D2M9G5_9CHLO</name>
<dbReference type="AlphaFoldDB" id="A0A0D2M9G5"/>
<dbReference type="EMBL" id="KK101694">
    <property type="protein sequence ID" value="KIY99959.1"/>
    <property type="molecule type" value="Genomic_DNA"/>
</dbReference>
<dbReference type="GeneID" id="25740881"/>
<dbReference type="PANTHER" id="PTHR46642">
    <property type="entry name" value="DUAL SPECIFICITY PHOSPHATASE, SUBGROUP, CATALYTIC DOMAIN"/>
    <property type="match status" value="1"/>
</dbReference>
<accession>A0A0D2M9G5</accession>
<dbReference type="RefSeq" id="XP_013898979.1">
    <property type="nucleotide sequence ID" value="XM_014043525.1"/>
</dbReference>
<dbReference type="GO" id="GO:0009507">
    <property type="term" value="C:chloroplast"/>
    <property type="evidence" value="ECO:0007669"/>
    <property type="project" value="TreeGrafter"/>
</dbReference>
<protein>
    <recommendedName>
        <fullName evidence="1">Tyrosine specific protein phosphatases domain-containing protein</fullName>
    </recommendedName>
</protein>
<sequence length="152" mass="16852">MGWTEPFCYHFDRGLYFHEVFPRLLCGTQPRNTDEVTELVKGHGVVTLVNLQQDKDIAHWGVDFGANAARAAELGVDIRRPSIVDFSADSLRHQLPKAVREVADAMKKAEASGGRVYVHCTAGLGRAPAVCIAYLYWFQGLHQGRHSRCASA</sequence>
<dbReference type="SUPFAM" id="SSF52799">
    <property type="entry name" value="(Phosphotyrosine protein) phosphatases II"/>
    <property type="match status" value="1"/>
</dbReference>
<organism evidence="2 3">
    <name type="scientific">Monoraphidium neglectum</name>
    <dbReference type="NCBI Taxonomy" id="145388"/>
    <lineage>
        <taxon>Eukaryota</taxon>
        <taxon>Viridiplantae</taxon>
        <taxon>Chlorophyta</taxon>
        <taxon>core chlorophytes</taxon>
        <taxon>Chlorophyceae</taxon>
        <taxon>CS clade</taxon>
        <taxon>Sphaeropleales</taxon>
        <taxon>Selenastraceae</taxon>
        <taxon>Monoraphidium</taxon>
    </lineage>
</organism>
<dbReference type="InterPro" id="IPR000387">
    <property type="entry name" value="Tyr_Pase_dom"/>
</dbReference>
<dbReference type="PANTHER" id="PTHR46642:SF2">
    <property type="entry name" value="PHOSPHOGLUCAN PHOSPHATASE LSF2, CHLOROPLASTIC"/>
    <property type="match status" value="1"/>
</dbReference>
<dbReference type="GO" id="GO:0019203">
    <property type="term" value="F:carbohydrate phosphatase activity"/>
    <property type="evidence" value="ECO:0007669"/>
    <property type="project" value="TreeGrafter"/>
</dbReference>
<dbReference type="InterPro" id="IPR029021">
    <property type="entry name" value="Prot-tyrosine_phosphatase-like"/>
</dbReference>
<dbReference type="PROSITE" id="PS50056">
    <property type="entry name" value="TYR_PHOSPHATASE_2"/>
    <property type="match status" value="1"/>
</dbReference>
<evidence type="ECO:0000313" key="3">
    <source>
        <dbReference type="Proteomes" id="UP000054498"/>
    </source>
</evidence>
<dbReference type="STRING" id="145388.A0A0D2M9G5"/>
<dbReference type="Pfam" id="PF00782">
    <property type="entry name" value="DSPc"/>
    <property type="match status" value="1"/>
</dbReference>
<dbReference type="Gene3D" id="3.90.190.10">
    <property type="entry name" value="Protein tyrosine phosphatase superfamily"/>
    <property type="match status" value="1"/>
</dbReference>
<dbReference type="Proteomes" id="UP000054498">
    <property type="component" value="Unassembled WGS sequence"/>
</dbReference>
<evidence type="ECO:0000313" key="2">
    <source>
        <dbReference type="EMBL" id="KIY99959.1"/>
    </source>
</evidence>
<dbReference type="InterPro" id="IPR000340">
    <property type="entry name" value="Dual-sp_phosphatase_cat-dom"/>
</dbReference>
<keyword evidence="3" id="KW-1185">Reference proteome</keyword>
<reference evidence="2 3" key="1">
    <citation type="journal article" date="2013" name="BMC Genomics">
        <title>Reconstruction of the lipid metabolism for the microalga Monoraphidium neglectum from its genome sequence reveals characteristics suitable for biofuel production.</title>
        <authorList>
            <person name="Bogen C."/>
            <person name="Al-Dilaimi A."/>
            <person name="Albersmeier A."/>
            <person name="Wichmann J."/>
            <person name="Grundmann M."/>
            <person name="Rupp O."/>
            <person name="Lauersen K.J."/>
            <person name="Blifernez-Klassen O."/>
            <person name="Kalinowski J."/>
            <person name="Goesmann A."/>
            <person name="Mussgnug J.H."/>
            <person name="Kruse O."/>
        </authorList>
    </citation>
    <scope>NUCLEOTIDE SEQUENCE [LARGE SCALE GENOMIC DNA]</scope>
    <source>
        <strain evidence="2 3">SAG 48.87</strain>
    </source>
</reference>
<dbReference type="GO" id="GO:0005983">
    <property type="term" value="P:starch catabolic process"/>
    <property type="evidence" value="ECO:0007669"/>
    <property type="project" value="TreeGrafter"/>
</dbReference>
<proteinExistence type="predicted"/>
<dbReference type="InterPro" id="IPR052832">
    <property type="entry name" value="Starch-Glucan_Phosphatase"/>
</dbReference>
<dbReference type="GO" id="GO:2001070">
    <property type="term" value="F:starch binding"/>
    <property type="evidence" value="ECO:0007669"/>
    <property type="project" value="TreeGrafter"/>
</dbReference>